<dbReference type="InterPro" id="IPR023198">
    <property type="entry name" value="PGP-like_dom2"/>
</dbReference>
<organism evidence="1 2">
    <name type="scientific">Hyphobacterium lacteum</name>
    <dbReference type="NCBI Taxonomy" id="3116575"/>
    <lineage>
        <taxon>Bacteria</taxon>
        <taxon>Pseudomonadati</taxon>
        <taxon>Pseudomonadota</taxon>
        <taxon>Alphaproteobacteria</taxon>
        <taxon>Maricaulales</taxon>
        <taxon>Maricaulaceae</taxon>
        <taxon>Hyphobacterium</taxon>
    </lineage>
</organism>
<dbReference type="RefSeq" id="WP_330197846.1">
    <property type="nucleotide sequence ID" value="NZ_JAZDRP010000001.1"/>
</dbReference>
<keyword evidence="2" id="KW-1185">Reference proteome</keyword>
<name>A0ABU7LMM4_9PROT</name>
<dbReference type="Gene3D" id="1.10.150.240">
    <property type="entry name" value="Putative phosphatase, domain 2"/>
    <property type="match status" value="1"/>
</dbReference>
<dbReference type="Pfam" id="PF13419">
    <property type="entry name" value="HAD_2"/>
    <property type="match status" value="1"/>
</dbReference>
<dbReference type="InterPro" id="IPR036412">
    <property type="entry name" value="HAD-like_sf"/>
</dbReference>
<dbReference type="InterPro" id="IPR041492">
    <property type="entry name" value="HAD_2"/>
</dbReference>
<dbReference type="NCBIfam" id="TIGR01509">
    <property type="entry name" value="HAD-SF-IA-v3"/>
    <property type="match status" value="1"/>
</dbReference>
<accession>A0ABU7LMM4</accession>
<sequence>MSGLKLALFDLDGTLVDSRALIAESMDEAFRVNGLPGCSYDQVRQIVGIELFEAIPMLLPEDYPPEGAVKVANTFREIFVRNRADGTHTEGLYPGARDLLDRLDRDGWLLGVTTGKPRRGLNHVLDTHDLHGLFVTLNTSCTGPGKPNPRMVLEAMNETGAEAHQTIVIGDSSHDIQMARNAKVRAAGVAWGFHTAEELDAAGAHSVHEDFACLERGLAAFGEMAA</sequence>
<dbReference type="Gene3D" id="3.40.50.1000">
    <property type="entry name" value="HAD superfamily/HAD-like"/>
    <property type="match status" value="1"/>
</dbReference>
<protein>
    <submittedName>
        <fullName evidence="1">HAD-IA family hydrolase</fullName>
    </submittedName>
</protein>
<reference evidence="1 2" key="1">
    <citation type="submission" date="2024-01" db="EMBL/GenBank/DDBJ databases">
        <title>Hyphobacterium bacterium isolated from marine sediment.</title>
        <authorList>
            <person name="Zhao S."/>
        </authorList>
    </citation>
    <scope>NUCLEOTIDE SEQUENCE [LARGE SCALE GENOMIC DNA]</scope>
    <source>
        <strain evidence="2">HN65</strain>
    </source>
</reference>
<dbReference type="InterPro" id="IPR023214">
    <property type="entry name" value="HAD_sf"/>
</dbReference>
<dbReference type="InterPro" id="IPR050155">
    <property type="entry name" value="HAD-like_hydrolase_sf"/>
</dbReference>
<dbReference type="PANTHER" id="PTHR43434:SF24">
    <property type="entry name" value="HYDROLASE-RELATED"/>
    <property type="match status" value="1"/>
</dbReference>
<dbReference type="PANTHER" id="PTHR43434">
    <property type="entry name" value="PHOSPHOGLYCOLATE PHOSPHATASE"/>
    <property type="match status" value="1"/>
</dbReference>
<dbReference type="Proteomes" id="UP001354971">
    <property type="component" value="Unassembled WGS sequence"/>
</dbReference>
<dbReference type="SFLD" id="SFLDG01129">
    <property type="entry name" value="C1.5:_HAD__Beta-PGM__Phosphata"/>
    <property type="match status" value="1"/>
</dbReference>
<dbReference type="NCBIfam" id="TIGR01549">
    <property type="entry name" value="HAD-SF-IA-v1"/>
    <property type="match status" value="1"/>
</dbReference>
<dbReference type="SFLD" id="SFLDG01135">
    <property type="entry name" value="C1.5.6:_HAD__Beta-PGM__Phospha"/>
    <property type="match status" value="1"/>
</dbReference>
<dbReference type="GO" id="GO:0016787">
    <property type="term" value="F:hydrolase activity"/>
    <property type="evidence" value="ECO:0007669"/>
    <property type="project" value="UniProtKB-KW"/>
</dbReference>
<dbReference type="EMBL" id="JAZDRP010000001">
    <property type="protein sequence ID" value="MEE2525183.1"/>
    <property type="molecule type" value="Genomic_DNA"/>
</dbReference>
<proteinExistence type="predicted"/>
<dbReference type="SUPFAM" id="SSF56784">
    <property type="entry name" value="HAD-like"/>
    <property type="match status" value="1"/>
</dbReference>
<evidence type="ECO:0000313" key="2">
    <source>
        <dbReference type="Proteomes" id="UP001354971"/>
    </source>
</evidence>
<comment type="caution">
    <text evidence="1">The sequence shown here is derived from an EMBL/GenBank/DDBJ whole genome shotgun (WGS) entry which is preliminary data.</text>
</comment>
<dbReference type="SFLD" id="SFLDS00003">
    <property type="entry name" value="Haloacid_Dehalogenase"/>
    <property type="match status" value="1"/>
</dbReference>
<dbReference type="InterPro" id="IPR006439">
    <property type="entry name" value="HAD-SF_hydro_IA"/>
</dbReference>
<evidence type="ECO:0000313" key="1">
    <source>
        <dbReference type="EMBL" id="MEE2525183.1"/>
    </source>
</evidence>
<gene>
    <name evidence="1" type="ORF">V0U79_02315</name>
</gene>
<keyword evidence="1" id="KW-0378">Hydrolase</keyword>